<comment type="similarity">
    <text evidence="4">In the N-terminal section; belongs to the acetate CoA ligase alpha subunit family.</text>
</comment>
<dbReference type="InterPro" id="IPR051538">
    <property type="entry name" value="Acyl-CoA_Synth/Transferase"/>
</dbReference>
<evidence type="ECO:0000256" key="2">
    <source>
        <dbReference type="ARBA" id="ARBA00022741"/>
    </source>
</evidence>
<dbReference type="PANTHER" id="PTHR43334">
    <property type="entry name" value="ACETATE--COA LIGASE [ADP-FORMING]"/>
    <property type="match status" value="1"/>
</dbReference>
<feature type="domain" description="ATP-grasp" evidence="6">
    <location>
        <begin position="490"/>
        <end position="700"/>
    </location>
</feature>
<dbReference type="SMART" id="SM00881">
    <property type="entry name" value="CoA_binding"/>
    <property type="match status" value="1"/>
</dbReference>
<reference evidence="8" key="1">
    <citation type="submission" date="2016-09" db="EMBL/GenBank/DDBJ databases">
        <title>Draft genome sequence of a novel species of the family Streptococcaceae isolated from flowers.</title>
        <authorList>
            <person name="Chuah L.-O."/>
            <person name="Yap K.-P."/>
            <person name="Thong K.L."/>
            <person name="Liong M.T."/>
            <person name="Ahmad R."/>
            <person name="Rusul G."/>
        </authorList>
    </citation>
    <scope>NUCLEOTIDE SEQUENCE [LARGE SCALE GENOMIC DNA]</scope>
    <source>
        <strain evidence="8">DF1</strain>
    </source>
</reference>
<dbReference type="SUPFAM" id="SSF51735">
    <property type="entry name" value="NAD(P)-binding Rossmann-fold domains"/>
    <property type="match status" value="1"/>
</dbReference>
<name>A0A1E8GPC6_9LACT</name>
<keyword evidence="1" id="KW-0436">Ligase</keyword>
<organism evidence="7 8">
    <name type="scientific">Floricoccus tropicus</name>
    <dbReference type="NCBI Taxonomy" id="1859473"/>
    <lineage>
        <taxon>Bacteria</taxon>
        <taxon>Bacillati</taxon>
        <taxon>Bacillota</taxon>
        <taxon>Bacilli</taxon>
        <taxon>Lactobacillales</taxon>
        <taxon>Streptococcaceae</taxon>
        <taxon>Floricoccus</taxon>
    </lineage>
</organism>
<dbReference type="GO" id="GO:0043758">
    <property type="term" value="F:acetate-CoA ligase (ADP-forming) activity"/>
    <property type="evidence" value="ECO:0007669"/>
    <property type="project" value="InterPro"/>
</dbReference>
<dbReference type="Pfam" id="PF19045">
    <property type="entry name" value="Ligase_CoA_2"/>
    <property type="match status" value="1"/>
</dbReference>
<dbReference type="Proteomes" id="UP000178622">
    <property type="component" value="Unassembled WGS sequence"/>
</dbReference>
<dbReference type="RefSeq" id="WP_070791872.1">
    <property type="nucleotide sequence ID" value="NZ_MKIR01000012.1"/>
</dbReference>
<dbReference type="Gene3D" id="3.40.50.261">
    <property type="entry name" value="Succinyl-CoA synthetase domains"/>
    <property type="match status" value="2"/>
</dbReference>
<dbReference type="Pfam" id="PF13607">
    <property type="entry name" value="Succ_CoA_lig"/>
    <property type="match status" value="1"/>
</dbReference>
<dbReference type="PROSITE" id="PS50975">
    <property type="entry name" value="ATP_GRASP"/>
    <property type="match status" value="1"/>
</dbReference>
<evidence type="ECO:0000259" key="6">
    <source>
        <dbReference type="PROSITE" id="PS50975"/>
    </source>
</evidence>
<dbReference type="InterPro" id="IPR003781">
    <property type="entry name" value="CoA-bd"/>
</dbReference>
<dbReference type="Pfam" id="PF13549">
    <property type="entry name" value="ATP-grasp_5"/>
    <property type="match status" value="1"/>
</dbReference>
<dbReference type="STRING" id="1859473.BG261_01835"/>
<evidence type="ECO:0000256" key="1">
    <source>
        <dbReference type="ARBA" id="ARBA00022598"/>
    </source>
</evidence>
<keyword evidence="2 5" id="KW-0547">Nucleotide-binding</keyword>
<evidence type="ECO:0000256" key="3">
    <source>
        <dbReference type="ARBA" id="ARBA00022840"/>
    </source>
</evidence>
<dbReference type="SUPFAM" id="SSF56059">
    <property type="entry name" value="Glutathione synthetase ATP-binding domain-like"/>
    <property type="match status" value="1"/>
</dbReference>
<dbReference type="GO" id="GO:0005524">
    <property type="term" value="F:ATP binding"/>
    <property type="evidence" value="ECO:0007669"/>
    <property type="project" value="UniProtKB-UniRule"/>
</dbReference>
<dbReference type="Pfam" id="PF13380">
    <property type="entry name" value="CoA_binding_2"/>
    <property type="match status" value="1"/>
</dbReference>
<evidence type="ECO:0000256" key="5">
    <source>
        <dbReference type="PROSITE-ProRule" id="PRU00409"/>
    </source>
</evidence>
<evidence type="ECO:0000313" key="8">
    <source>
        <dbReference type="Proteomes" id="UP000178622"/>
    </source>
</evidence>
<sequence length="705" mass="77068">MNVEKLLNPVKLVLVGANERDGFGGDTARNLLEFGNKDNIYFVNPSRDEVFGHKCYPSIKDLPEDIDQVIIATRKETVNNLLKESAEKGASSAVVFASGYSETGKLEDKKDEEELKKVANELGISLMGPNCAGFINLIDGITSYALMIPKEDRKGSVALISQSGQTCLSAMESQNMKLSYNISAGNSAVVKMEDYLEYLVEDEKSKVIAMHLEGVQEPEKLIKSFKRAAELRKPIVVLKIGKSEKGSASAASHTGSLAGADKVIDSIFRKFGVIRVDDLQELYSISMTLATWDELPKKSTVSIMAISGGEVGISADTSEQFGIQLPDFTEDTVKKLNDILPTYATAKNPLDTTASIAYDVDTYANTVKAVLEDENIGTLILGFTLAEEIYDPAIKYMAPGIEKALAETNVKKPILMMPYMENTRNHEYQERLLKAGVPILPPPKYALPALKKIINFSEYDKSKKSLEVAIPSKISEKTDSQKVLNELDGMKVLQKYGVRTPISKLAISEDEAVKFAEEIGGNVVLKIASEDIQHKSDAGGVKLFINGEDNVRKAYNEILSSVKEYMPSARIDGINVQEMVDQATEVIIGVSNDPQFGPSVMVGLGGIFVEVFKDTALYPAPINKNEALEMIKSLKAWPLFNGYRGQKKLDIDALSNAIVSIGDLAAKNKDSLIELDINPIFVYEEGKGVCAADSLVVLKDDTKII</sequence>
<dbReference type="Gene3D" id="3.30.1490.20">
    <property type="entry name" value="ATP-grasp fold, A domain"/>
    <property type="match status" value="1"/>
</dbReference>
<dbReference type="InterPro" id="IPR011761">
    <property type="entry name" value="ATP-grasp"/>
</dbReference>
<comment type="caution">
    <text evidence="7">The sequence shown here is derived from an EMBL/GenBank/DDBJ whole genome shotgun (WGS) entry which is preliminary data.</text>
</comment>
<dbReference type="FunFam" id="3.30.1490.20:FF:000020">
    <property type="entry name" value="Protein lysine acetyltransferase"/>
    <property type="match status" value="1"/>
</dbReference>
<dbReference type="InterPro" id="IPR043938">
    <property type="entry name" value="Ligase_CoA_dom"/>
</dbReference>
<dbReference type="InterPro" id="IPR013815">
    <property type="entry name" value="ATP_grasp_subdomain_1"/>
</dbReference>
<dbReference type="Gene3D" id="3.30.470.20">
    <property type="entry name" value="ATP-grasp fold, B domain"/>
    <property type="match status" value="1"/>
</dbReference>
<accession>A0A1E8GPC6</accession>
<evidence type="ECO:0000256" key="4">
    <source>
        <dbReference type="ARBA" id="ARBA00060888"/>
    </source>
</evidence>
<protein>
    <submittedName>
        <fullName evidence="7">Acetyl-CoA synthetase</fullName>
    </submittedName>
</protein>
<dbReference type="AlphaFoldDB" id="A0A1E8GPC6"/>
<dbReference type="GO" id="GO:0046872">
    <property type="term" value="F:metal ion binding"/>
    <property type="evidence" value="ECO:0007669"/>
    <property type="project" value="InterPro"/>
</dbReference>
<keyword evidence="8" id="KW-1185">Reference proteome</keyword>
<gene>
    <name evidence="7" type="ORF">BG261_01835</name>
</gene>
<keyword evidence="3 5" id="KW-0067">ATP-binding</keyword>
<dbReference type="PANTHER" id="PTHR43334:SF1">
    <property type="entry name" value="3-HYDROXYPROPIONATE--COA LIGASE [ADP-FORMING]"/>
    <property type="match status" value="1"/>
</dbReference>
<dbReference type="SUPFAM" id="SSF52210">
    <property type="entry name" value="Succinyl-CoA synthetase domains"/>
    <property type="match status" value="2"/>
</dbReference>
<proteinExistence type="inferred from homology"/>
<dbReference type="EMBL" id="MKIR01000012">
    <property type="protein sequence ID" value="OFI49348.1"/>
    <property type="molecule type" value="Genomic_DNA"/>
</dbReference>
<dbReference type="InterPro" id="IPR032875">
    <property type="entry name" value="Succ_CoA_lig_flav_dom"/>
</dbReference>
<evidence type="ECO:0000313" key="7">
    <source>
        <dbReference type="EMBL" id="OFI49348.1"/>
    </source>
</evidence>
<dbReference type="InterPro" id="IPR036291">
    <property type="entry name" value="NAD(P)-bd_dom_sf"/>
</dbReference>
<dbReference type="OrthoDB" id="9807426at2"/>
<dbReference type="InterPro" id="IPR016102">
    <property type="entry name" value="Succinyl-CoA_synth-like"/>
</dbReference>
<dbReference type="Gene3D" id="3.40.50.720">
    <property type="entry name" value="NAD(P)-binding Rossmann-like Domain"/>
    <property type="match status" value="1"/>
</dbReference>